<proteinExistence type="predicted"/>
<protein>
    <submittedName>
        <fullName evidence="2">FAV1</fullName>
    </submittedName>
</protein>
<feature type="region of interest" description="Disordered" evidence="1">
    <location>
        <begin position="99"/>
        <end position="154"/>
    </location>
</feature>
<accession>A0A8J5UR07</accession>
<feature type="region of interest" description="Disordered" evidence="1">
    <location>
        <begin position="393"/>
        <end position="413"/>
    </location>
</feature>
<dbReference type="Proteomes" id="UP000694255">
    <property type="component" value="Unassembled WGS sequence"/>
</dbReference>
<sequence length="702" mass="80831">MASPQLLNHPAPKQTRLLPPITYDTISNGYHYQKPTTDPHCPSWLQGISQFAIELQTPPTPPPKDDYSDVLVEYAQKSSGVVTATSMYSPLEYAQKPSGVGSVTSMYSPTESGDIERNRRSRGSWRRRHSSSGVKETGIKSPRESEKKERGKVRRQSVDGYKVIGASTDGIMFDCQSSLVDLLNYLITKYQEIQNGIGIYGNWWLDCGYKQQTFDTIAAISCSYRKLIIDILKELNNHSTINTMEEFDDDNDHDLMNCNVFQIVYNCQIERINLMRIFDYNLFIPEFKFMLLRYFYRLTFITSQVLDQRSWLIIPLEIWYKLPSLIKSINDSFIKFKSNHDLGITLVKLNAITQKFPIVEEIRKHNKLIDWSDFEKIDRLLASKFPDYTTSNGKHGYGDYNNNGPLSSSHDMKMSSVKPAVQPNKKKEHIIFPKLSLSKIIKKNNNNDKDESESKKDPIVEKDIPKRHAQPAKSHDGKSSCYEVRHGSSEKRSDHSSNERHSDHSSSEKHSDHSGSSSKERRKKSHRPKVDLTPIQHQIDALGKFRKKLSDIGPELLQFLSLQLEYCIYWQQILNSGGGKGGDTSDNLYIRSACKAYYEKIQNQLEFTRSTIMFHIEDRLIIPIDQCLRLCYRGKGNQQDVNRFMELIVIQYNKLYCKWLEGMIGPRSIQEYEILCKKIGTPNGDDISQYYYHLANLKSLVG</sequence>
<evidence type="ECO:0000256" key="1">
    <source>
        <dbReference type="SAM" id="MobiDB-lite"/>
    </source>
</evidence>
<reference evidence="2 3" key="1">
    <citation type="journal article" date="2021" name="DNA Res.">
        <title>Genome analysis of Candida subhashii reveals its hybrid nature and dual mitochondrial genome conformations.</title>
        <authorList>
            <person name="Mixao V."/>
            <person name="Hegedusova E."/>
            <person name="Saus E."/>
            <person name="Pryszcz L.P."/>
            <person name="Cillingova A."/>
            <person name="Nosek J."/>
            <person name="Gabaldon T."/>
        </authorList>
    </citation>
    <scope>NUCLEOTIDE SEQUENCE [LARGE SCALE GENOMIC DNA]</scope>
    <source>
        <strain evidence="2 3">CBS 10753</strain>
    </source>
</reference>
<dbReference type="RefSeq" id="XP_049265333.1">
    <property type="nucleotide sequence ID" value="XM_049405062.1"/>
</dbReference>
<evidence type="ECO:0000313" key="2">
    <source>
        <dbReference type="EMBL" id="KAG7665101.1"/>
    </source>
</evidence>
<evidence type="ECO:0000313" key="3">
    <source>
        <dbReference type="Proteomes" id="UP000694255"/>
    </source>
</evidence>
<keyword evidence="3" id="KW-1185">Reference proteome</keyword>
<name>A0A8J5UR07_9ASCO</name>
<gene>
    <name evidence="2" type="ORF">J8A68_001410</name>
</gene>
<feature type="region of interest" description="Disordered" evidence="1">
    <location>
        <begin position="443"/>
        <end position="535"/>
    </location>
</feature>
<dbReference type="OrthoDB" id="10256089at2759"/>
<dbReference type="AlphaFoldDB" id="A0A8J5UR07"/>
<feature type="compositionally biased region" description="Basic and acidic residues" evidence="1">
    <location>
        <begin position="473"/>
        <end position="513"/>
    </location>
</feature>
<dbReference type="EMBL" id="JAGSYN010000053">
    <property type="protein sequence ID" value="KAG7665101.1"/>
    <property type="molecule type" value="Genomic_DNA"/>
</dbReference>
<dbReference type="GeneID" id="73468211"/>
<feature type="compositionally biased region" description="Polar residues" evidence="1">
    <location>
        <begin position="400"/>
        <end position="409"/>
    </location>
</feature>
<feature type="compositionally biased region" description="Basic and acidic residues" evidence="1">
    <location>
        <begin position="445"/>
        <end position="466"/>
    </location>
</feature>
<feature type="compositionally biased region" description="Polar residues" evidence="1">
    <location>
        <begin position="101"/>
        <end position="111"/>
    </location>
</feature>
<feature type="compositionally biased region" description="Basic and acidic residues" evidence="1">
    <location>
        <begin position="137"/>
        <end position="149"/>
    </location>
</feature>
<feature type="compositionally biased region" description="Basic residues" evidence="1">
    <location>
        <begin position="119"/>
        <end position="130"/>
    </location>
</feature>
<organism evidence="2 3">
    <name type="scientific">[Candida] subhashii</name>
    <dbReference type="NCBI Taxonomy" id="561895"/>
    <lineage>
        <taxon>Eukaryota</taxon>
        <taxon>Fungi</taxon>
        <taxon>Dikarya</taxon>
        <taxon>Ascomycota</taxon>
        <taxon>Saccharomycotina</taxon>
        <taxon>Pichiomycetes</taxon>
        <taxon>Debaryomycetaceae</taxon>
        <taxon>Spathaspora</taxon>
    </lineage>
</organism>
<comment type="caution">
    <text evidence="2">The sequence shown here is derived from an EMBL/GenBank/DDBJ whole genome shotgun (WGS) entry which is preliminary data.</text>
</comment>